<dbReference type="InterPro" id="IPR001789">
    <property type="entry name" value="Sig_transdc_resp-reg_receiver"/>
</dbReference>
<dbReference type="RefSeq" id="WP_245913670.1">
    <property type="nucleotide sequence ID" value="NZ_OCNJ01000018.1"/>
</dbReference>
<evidence type="ECO:0000256" key="3">
    <source>
        <dbReference type="PROSITE-ProRule" id="PRU00169"/>
    </source>
</evidence>
<dbReference type="PROSITE" id="PS50043">
    <property type="entry name" value="HTH_LUXR_2"/>
    <property type="match status" value="1"/>
</dbReference>
<evidence type="ECO:0000256" key="1">
    <source>
        <dbReference type="ARBA" id="ARBA00022553"/>
    </source>
</evidence>
<dbReference type="SMART" id="SM00448">
    <property type="entry name" value="REC"/>
    <property type="match status" value="1"/>
</dbReference>
<dbReference type="GO" id="GO:0006355">
    <property type="term" value="P:regulation of DNA-templated transcription"/>
    <property type="evidence" value="ECO:0007669"/>
    <property type="project" value="InterPro"/>
</dbReference>
<reference evidence="6 7" key="1">
    <citation type="submission" date="2017-09" db="EMBL/GenBank/DDBJ databases">
        <authorList>
            <person name="Ehlers B."/>
            <person name="Leendertz F.H."/>
        </authorList>
    </citation>
    <scope>NUCLEOTIDE SEQUENCE [LARGE SCALE GENOMIC DNA]</scope>
    <source>
        <strain evidence="6 7">USBA 140</strain>
    </source>
</reference>
<dbReference type="SUPFAM" id="SSF46894">
    <property type="entry name" value="C-terminal effector domain of the bipartite response regulators"/>
    <property type="match status" value="1"/>
</dbReference>
<dbReference type="PANTHER" id="PTHR43214">
    <property type="entry name" value="TWO-COMPONENT RESPONSE REGULATOR"/>
    <property type="match status" value="1"/>
</dbReference>
<evidence type="ECO:0000259" key="4">
    <source>
        <dbReference type="PROSITE" id="PS50043"/>
    </source>
</evidence>
<dbReference type="CDD" id="cd06170">
    <property type="entry name" value="LuxR_C_like"/>
    <property type="match status" value="1"/>
</dbReference>
<accession>A0A286H117</accession>
<dbReference type="PRINTS" id="PR00038">
    <property type="entry name" value="HTHLUXR"/>
</dbReference>
<evidence type="ECO:0000313" key="7">
    <source>
        <dbReference type="Proteomes" id="UP000219621"/>
    </source>
</evidence>
<dbReference type="Pfam" id="PF00196">
    <property type="entry name" value="GerE"/>
    <property type="match status" value="1"/>
</dbReference>
<evidence type="ECO:0000256" key="2">
    <source>
        <dbReference type="ARBA" id="ARBA00023125"/>
    </source>
</evidence>
<evidence type="ECO:0000313" key="6">
    <source>
        <dbReference type="EMBL" id="SOE01412.1"/>
    </source>
</evidence>
<dbReference type="InterPro" id="IPR058245">
    <property type="entry name" value="NreC/VraR/RcsB-like_REC"/>
</dbReference>
<dbReference type="Proteomes" id="UP000219621">
    <property type="component" value="Unassembled WGS sequence"/>
</dbReference>
<keyword evidence="1 3" id="KW-0597">Phosphoprotein</keyword>
<dbReference type="InterPro" id="IPR039420">
    <property type="entry name" value="WalR-like"/>
</dbReference>
<dbReference type="InterPro" id="IPR016032">
    <property type="entry name" value="Sig_transdc_resp-reg_C-effctor"/>
</dbReference>
<dbReference type="InterPro" id="IPR000792">
    <property type="entry name" value="Tscrpt_reg_LuxR_C"/>
</dbReference>
<organism evidence="6 7">
    <name type="scientific">Caenispirillum bisanense</name>
    <dbReference type="NCBI Taxonomy" id="414052"/>
    <lineage>
        <taxon>Bacteria</taxon>
        <taxon>Pseudomonadati</taxon>
        <taxon>Pseudomonadota</taxon>
        <taxon>Alphaproteobacteria</taxon>
        <taxon>Rhodospirillales</taxon>
        <taxon>Novispirillaceae</taxon>
        <taxon>Caenispirillum</taxon>
    </lineage>
</organism>
<sequence>MMPGAAPAAGLVVEDEPYTRTWLVDVLGRAFPGLPVTAVGDLASARRWVDGRAEPGAGRLVALVDIGLPDGSGLDLVRELTTARPPALTVVTTIFDDDDHLFGAIQAGAEGYLLKDHPPETMAGYLRRIHDGEPPLSPALARRLLAHFRSPPAPPQPCETPTDALTPRETEVLALLGRGLRTGEAARLLGLSEHTVASHVKAIYAKLNISSRAEAALEARNRGLA</sequence>
<dbReference type="SMART" id="SM00421">
    <property type="entry name" value="HTH_LUXR"/>
    <property type="match status" value="1"/>
</dbReference>
<evidence type="ECO:0000259" key="5">
    <source>
        <dbReference type="PROSITE" id="PS50110"/>
    </source>
</evidence>
<keyword evidence="7" id="KW-1185">Reference proteome</keyword>
<dbReference type="SUPFAM" id="SSF52172">
    <property type="entry name" value="CheY-like"/>
    <property type="match status" value="1"/>
</dbReference>
<name>A0A286H117_9PROT</name>
<dbReference type="PROSITE" id="PS50110">
    <property type="entry name" value="RESPONSE_REGULATORY"/>
    <property type="match status" value="1"/>
</dbReference>
<dbReference type="EMBL" id="OCNJ01000018">
    <property type="protein sequence ID" value="SOE01412.1"/>
    <property type="molecule type" value="Genomic_DNA"/>
</dbReference>
<feature type="modified residue" description="4-aspartylphosphate" evidence="3">
    <location>
        <position position="65"/>
    </location>
</feature>
<dbReference type="AlphaFoldDB" id="A0A286H117"/>
<proteinExistence type="predicted"/>
<dbReference type="Pfam" id="PF00072">
    <property type="entry name" value="Response_reg"/>
    <property type="match status" value="1"/>
</dbReference>
<dbReference type="InterPro" id="IPR011006">
    <property type="entry name" value="CheY-like_superfamily"/>
</dbReference>
<dbReference type="Gene3D" id="3.40.50.2300">
    <property type="match status" value="1"/>
</dbReference>
<dbReference type="CDD" id="cd17535">
    <property type="entry name" value="REC_NarL-like"/>
    <property type="match status" value="1"/>
</dbReference>
<protein>
    <submittedName>
        <fullName evidence="6">Two component transcriptional regulator, LuxR family</fullName>
    </submittedName>
</protein>
<dbReference type="PANTHER" id="PTHR43214:SF43">
    <property type="entry name" value="TWO-COMPONENT RESPONSE REGULATOR"/>
    <property type="match status" value="1"/>
</dbReference>
<feature type="domain" description="HTH luxR-type" evidence="4">
    <location>
        <begin position="158"/>
        <end position="223"/>
    </location>
</feature>
<dbReference type="GO" id="GO:0003677">
    <property type="term" value="F:DNA binding"/>
    <property type="evidence" value="ECO:0007669"/>
    <property type="project" value="UniProtKB-KW"/>
</dbReference>
<keyword evidence="2" id="KW-0238">DNA-binding</keyword>
<gene>
    <name evidence="6" type="ORF">SAMN05421508_11826</name>
</gene>
<dbReference type="GO" id="GO:0000160">
    <property type="term" value="P:phosphorelay signal transduction system"/>
    <property type="evidence" value="ECO:0007669"/>
    <property type="project" value="InterPro"/>
</dbReference>
<feature type="domain" description="Response regulatory" evidence="5">
    <location>
        <begin position="9"/>
        <end position="130"/>
    </location>
</feature>